<reference evidence="7" key="1">
    <citation type="submission" date="2025-08" db="UniProtKB">
        <authorList>
            <consortium name="Ensembl"/>
        </authorList>
    </citation>
    <scope>IDENTIFICATION</scope>
</reference>
<evidence type="ECO:0000313" key="7">
    <source>
        <dbReference type="Ensembl" id="ENSCAFP00020035458.1"/>
    </source>
</evidence>
<dbReference type="InterPro" id="IPR015425">
    <property type="entry name" value="FH2_Formin"/>
</dbReference>
<dbReference type="Gene3D" id="1.25.10.10">
    <property type="entry name" value="Leucine-rich Repeat Variant"/>
    <property type="match status" value="1"/>
</dbReference>
<dbReference type="PROSITE" id="PS51231">
    <property type="entry name" value="DAD"/>
    <property type="match status" value="1"/>
</dbReference>
<evidence type="ECO:0000256" key="2">
    <source>
        <dbReference type="SAM" id="Coils"/>
    </source>
</evidence>
<keyword evidence="8" id="KW-1185">Reference proteome</keyword>
<feature type="domain" description="FH2" evidence="6">
    <location>
        <begin position="462"/>
        <end position="853"/>
    </location>
</feature>
<dbReference type="GO" id="GO:0008360">
    <property type="term" value="P:regulation of cell shape"/>
    <property type="evidence" value="ECO:0007669"/>
    <property type="project" value="TreeGrafter"/>
</dbReference>
<dbReference type="Gene3D" id="1.20.58.2220">
    <property type="entry name" value="Formin, FH2 domain"/>
    <property type="match status" value="1"/>
</dbReference>
<feature type="domain" description="DAD" evidence="4">
    <location>
        <begin position="855"/>
        <end position="892"/>
    </location>
</feature>
<dbReference type="SUPFAM" id="SSF101447">
    <property type="entry name" value="Formin homology 2 domain (FH2 domain)"/>
    <property type="match status" value="1"/>
</dbReference>
<name>A0A8C0LQ93_CANLU</name>
<sequence>MNLPPDKARLLRQYDNEKKWELICDQERFQVKNPPHTYIQKLKGYLDPAVTRKKFRRRVQESTQVLRELEISLRTNHIGWVREFLNEENRGLDVLVEYLSFAQYAVTYNTLPSRRTLKNSRLVSKKDDVHVCIMCLRAIMNYQYGFNMVMSHPHAVNEIALSLNNKNPRTKALVLELLAAVCLVRGGHEIILSAFDNFKEVCGEKQRFEKLMEHFRNEDNNIDFMVSHSSTALHSIRQKLKHTESDKLQVQIQAYLDNVFDVGALLEDAETKNAALERVEELEENISHLSEKLQDTENEAMSKIVELEKQLMQRNKELDVVREIYKDANTQVHTLRKMVKEKEEAIQRQSTLEKKIHELEKQGTIKIQKKGDGDIAILPVVASGTLSTGSEAAVGNFVGPVTGVASSGPLPPPPPPLPPSSETPETVPAPPLPPPPPPSAPPLPGTSSPTVVFNSGLAAVKIKKPIKTKFRMPVFNWVALKPNQINGTVFNEIDDERILEDLNVDEFEEIFKTKAQGPAIDLSSSKQKITQKGSNKVTLLEANRAKNLAITLRKAGKTADEICKAIHVFDLKTLPVDFVECLMRFLPTENEVKVFRLYERERKPLENLSDEDRFMMQFSKIERLMQKMTIMAFIGNFTESIQMLTPQLHSIIAASVSIKSSQKLKKILEIILALGNYMNSSKRGAVYGFKLQSLDLLLDTKSTDRKQTLLHYISNVVKEKYHQVSLFYNELHYVEKAAAVSLENVLLDVKELQRGMDLTKREYTMHDHNTLLKEFILNNEGKLKKLQDDAKIAQDAFDDVVKYFGENPKTTPPSVFFPVFVRFVKAYKVNRSPSHKSKRQQQELIAELRRRQVKDNRHVYEGKDGAIEDIITVLKTVPFTARTAKRGSRFFCEPVLTEEYHY</sequence>
<feature type="compositionally biased region" description="Pro residues" evidence="3">
    <location>
        <begin position="409"/>
        <end position="444"/>
    </location>
</feature>
<feature type="coiled-coil region" evidence="2">
    <location>
        <begin position="265"/>
        <end position="362"/>
    </location>
</feature>
<dbReference type="InterPro" id="IPR014768">
    <property type="entry name" value="GBD/FH3_dom"/>
</dbReference>
<dbReference type="InterPro" id="IPR010473">
    <property type="entry name" value="GTPase-bd"/>
</dbReference>
<dbReference type="InterPro" id="IPR016024">
    <property type="entry name" value="ARM-type_fold"/>
</dbReference>
<dbReference type="PANTHER" id="PTHR45857">
    <property type="entry name" value="FORMIN-LIKE PROTEIN"/>
    <property type="match status" value="1"/>
</dbReference>
<evidence type="ECO:0000259" key="4">
    <source>
        <dbReference type="PROSITE" id="PS51231"/>
    </source>
</evidence>
<dbReference type="GeneTree" id="ENSGT00940000155515"/>
<dbReference type="Pfam" id="PF06367">
    <property type="entry name" value="Drf_FH3"/>
    <property type="match status" value="2"/>
</dbReference>
<dbReference type="Ensembl" id="ENSCAFT00020040954.1">
    <property type="protein sequence ID" value="ENSCAFP00020035458.1"/>
    <property type="gene ID" value="ENSCAFG00020027428.1"/>
</dbReference>
<dbReference type="InterPro" id="IPR011989">
    <property type="entry name" value="ARM-like"/>
</dbReference>
<evidence type="ECO:0000259" key="6">
    <source>
        <dbReference type="PROSITE" id="PS51444"/>
    </source>
</evidence>
<feature type="region of interest" description="Disordered" evidence="3">
    <location>
        <begin position="405"/>
        <end position="447"/>
    </location>
</feature>
<dbReference type="PROSITE" id="PS51444">
    <property type="entry name" value="FH2"/>
    <property type="match status" value="1"/>
</dbReference>
<dbReference type="GO" id="GO:0016477">
    <property type="term" value="P:cell migration"/>
    <property type="evidence" value="ECO:0007669"/>
    <property type="project" value="TreeGrafter"/>
</dbReference>
<dbReference type="InterPro" id="IPR042201">
    <property type="entry name" value="FH2_Formin_sf"/>
</dbReference>
<dbReference type="InterPro" id="IPR014767">
    <property type="entry name" value="DAD_dom"/>
</dbReference>
<dbReference type="GO" id="GO:0051015">
    <property type="term" value="F:actin filament binding"/>
    <property type="evidence" value="ECO:0007669"/>
    <property type="project" value="TreeGrafter"/>
</dbReference>
<reference evidence="7" key="2">
    <citation type="submission" date="2025-09" db="UniProtKB">
        <authorList>
            <consortium name="Ensembl"/>
        </authorList>
    </citation>
    <scope>IDENTIFICATION</scope>
</reference>
<dbReference type="Pfam" id="PF02181">
    <property type="entry name" value="FH2"/>
    <property type="match status" value="1"/>
</dbReference>
<dbReference type="SMART" id="SM01139">
    <property type="entry name" value="Drf_FH3"/>
    <property type="match status" value="1"/>
</dbReference>
<dbReference type="SUPFAM" id="SSF48371">
    <property type="entry name" value="ARM repeat"/>
    <property type="match status" value="1"/>
</dbReference>
<dbReference type="SMART" id="SM01140">
    <property type="entry name" value="Drf_GBD"/>
    <property type="match status" value="1"/>
</dbReference>
<keyword evidence="2" id="KW-0175">Coiled coil</keyword>
<protein>
    <submittedName>
        <fullName evidence="7">Formin like 2</fullName>
    </submittedName>
</protein>
<dbReference type="PANTHER" id="PTHR45857:SF5">
    <property type="entry name" value="FORMIN-LIKE PROTEIN 2"/>
    <property type="match status" value="1"/>
</dbReference>
<evidence type="ECO:0000256" key="1">
    <source>
        <dbReference type="ARBA" id="ARBA00023449"/>
    </source>
</evidence>
<dbReference type="Pfam" id="PF06371">
    <property type="entry name" value="Drf_GBD"/>
    <property type="match status" value="1"/>
</dbReference>
<dbReference type="GO" id="GO:0030866">
    <property type="term" value="P:cortical actin cytoskeleton organization"/>
    <property type="evidence" value="ECO:0007669"/>
    <property type="project" value="TreeGrafter"/>
</dbReference>
<dbReference type="SMART" id="SM00498">
    <property type="entry name" value="FH2"/>
    <property type="match status" value="1"/>
</dbReference>
<dbReference type="InterPro" id="IPR043592">
    <property type="entry name" value="FMNL_animal"/>
</dbReference>
<feature type="domain" description="GBD/FH3" evidence="5">
    <location>
        <begin position="1"/>
        <end position="358"/>
    </location>
</feature>
<evidence type="ECO:0000259" key="5">
    <source>
        <dbReference type="PROSITE" id="PS51232"/>
    </source>
</evidence>
<evidence type="ECO:0000313" key="8">
    <source>
        <dbReference type="Proteomes" id="UP000694391"/>
    </source>
</evidence>
<dbReference type="InterPro" id="IPR010472">
    <property type="entry name" value="FH3_dom"/>
</dbReference>
<comment type="similarity">
    <text evidence="1">Belongs to the formin homology family.</text>
</comment>
<dbReference type="Proteomes" id="UP000694391">
    <property type="component" value="Unplaced"/>
</dbReference>
<organism evidence="7 8">
    <name type="scientific">Canis lupus dingo</name>
    <name type="common">dingo</name>
    <dbReference type="NCBI Taxonomy" id="286419"/>
    <lineage>
        <taxon>Eukaryota</taxon>
        <taxon>Metazoa</taxon>
        <taxon>Chordata</taxon>
        <taxon>Craniata</taxon>
        <taxon>Vertebrata</taxon>
        <taxon>Euteleostomi</taxon>
        <taxon>Mammalia</taxon>
        <taxon>Eutheria</taxon>
        <taxon>Laurasiatheria</taxon>
        <taxon>Carnivora</taxon>
        <taxon>Caniformia</taxon>
        <taxon>Canidae</taxon>
        <taxon>Canis</taxon>
    </lineage>
</organism>
<dbReference type="PROSITE" id="PS51232">
    <property type="entry name" value="GBD_FH3"/>
    <property type="match status" value="1"/>
</dbReference>
<proteinExistence type="inferred from homology"/>
<dbReference type="AlphaFoldDB" id="A0A8C0LQ93"/>
<gene>
    <name evidence="7" type="primary">FMNL2</name>
</gene>
<accession>A0A8C0LQ93</accession>
<evidence type="ECO:0000256" key="3">
    <source>
        <dbReference type="SAM" id="MobiDB-lite"/>
    </source>
</evidence>
<dbReference type="GO" id="GO:0031267">
    <property type="term" value="F:small GTPase binding"/>
    <property type="evidence" value="ECO:0007669"/>
    <property type="project" value="InterPro"/>
</dbReference>
<dbReference type="FunFam" id="1.20.58.2220:FF:000001">
    <property type="entry name" value="Formin-like 1, isoform CRA_c"/>
    <property type="match status" value="1"/>
</dbReference>
<dbReference type="GO" id="GO:0005829">
    <property type="term" value="C:cytosol"/>
    <property type="evidence" value="ECO:0007669"/>
    <property type="project" value="TreeGrafter"/>
</dbReference>